<reference evidence="1" key="2">
    <citation type="journal article" date="2015" name="Data Brief">
        <title>Shoot transcriptome of the giant reed, Arundo donax.</title>
        <authorList>
            <person name="Barrero R.A."/>
            <person name="Guerrero F.D."/>
            <person name="Moolhuijzen P."/>
            <person name="Goolsby J.A."/>
            <person name="Tidwell J."/>
            <person name="Bellgard S.E."/>
            <person name="Bellgard M.I."/>
        </authorList>
    </citation>
    <scope>NUCLEOTIDE SEQUENCE</scope>
    <source>
        <tissue evidence="1">Shoot tissue taken approximately 20 cm above the soil surface</tissue>
    </source>
</reference>
<reference evidence="1" key="1">
    <citation type="submission" date="2014-09" db="EMBL/GenBank/DDBJ databases">
        <authorList>
            <person name="Magalhaes I.L.F."/>
            <person name="Oliveira U."/>
            <person name="Santos F.R."/>
            <person name="Vidigal T.H.D.A."/>
            <person name="Brescovit A.D."/>
            <person name="Santos A.J."/>
        </authorList>
    </citation>
    <scope>NUCLEOTIDE SEQUENCE</scope>
    <source>
        <tissue evidence="1">Shoot tissue taken approximately 20 cm above the soil surface</tissue>
    </source>
</reference>
<sequence length="22" mass="2635">MIEKRASKIQFWAQPPVSNKYL</sequence>
<accession>A0A0A9HG09</accession>
<dbReference type="EMBL" id="GBRH01163147">
    <property type="protein sequence ID" value="JAE34749.1"/>
    <property type="molecule type" value="Transcribed_RNA"/>
</dbReference>
<dbReference type="AlphaFoldDB" id="A0A0A9HG09"/>
<protein>
    <submittedName>
        <fullName evidence="1">Uncharacterized protein</fullName>
    </submittedName>
</protein>
<proteinExistence type="predicted"/>
<evidence type="ECO:0000313" key="1">
    <source>
        <dbReference type="EMBL" id="JAE34749.1"/>
    </source>
</evidence>
<name>A0A0A9HG09_ARUDO</name>
<organism evidence="1">
    <name type="scientific">Arundo donax</name>
    <name type="common">Giant reed</name>
    <name type="synonym">Donax arundinaceus</name>
    <dbReference type="NCBI Taxonomy" id="35708"/>
    <lineage>
        <taxon>Eukaryota</taxon>
        <taxon>Viridiplantae</taxon>
        <taxon>Streptophyta</taxon>
        <taxon>Embryophyta</taxon>
        <taxon>Tracheophyta</taxon>
        <taxon>Spermatophyta</taxon>
        <taxon>Magnoliopsida</taxon>
        <taxon>Liliopsida</taxon>
        <taxon>Poales</taxon>
        <taxon>Poaceae</taxon>
        <taxon>PACMAD clade</taxon>
        <taxon>Arundinoideae</taxon>
        <taxon>Arundineae</taxon>
        <taxon>Arundo</taxon>
    </lineage>
</organism>